<comment type="caution">
    <text evidence="1">The sequence shown here is derived from an EMBL/GenBank/DDBJ whole genome shotgun (WGS) entry which is preliminary data.</text>
</comment>
<name>A0A1E7DT00_9BACI</name>
<dbReference type="AlphaFoldDB" id="A0A1E7DT00"/>
<organism evidence="1 2">
    <name type="scientific">Domibacillus iocasae</name>
    <dbReference type="NCBI Taxonomy" id="1714016"/>
    <lineage>
        <taxon>Bacteria</taxon>
        <taxon>Bacillati</taxon>
        <taxon>Bacillota</taxon>
        <taxon>Bacilli</taxon>
        <taxon>Bacillales</taxon>
        <taxon>Bacillaceae</taxon>
        <taxon>Domibacillus</taxon>
    </lineage>
</organism>
<evidence type="ECO:0000313" key="2">
    <source>
        <dbReference type="Proteomes" id="UP000095658"/>
    </source>
</evidence>
<gene>
    <name evidence="1" type="ORF">BA724_16350</name>
</gene>
<dbReference type="Proteomes" id="UP000095658">
    <property type="component" value="Unassembled WGS sequence"/>
</dbReference>
<protein>
    <submittedName>
        <fullName evidence="1">Uncharacterized protein</fullName>
    </submittedName>
</protein>
<dbReference type="EMBL" id="MAMP01000006">
    <property type="protein sequence ID" value="OES46149.1"/>
    <property type="molecule type" value="Genomic_DNA"/>
</dbReference>
<proteinExistence type="predicted"/>
<sequence length="72" mass="8340">MSFESIKMMLEFLRHHRNTEIIYTFKNNNHPVALVSLKNIGIIQIVFSQLPHEISYYHDEAAAAAVIDKLIN</sequence>
<reference evidence="1 2" key="1">
    <citation type="submission" date="2016-06" db="EMBL/GenBank/DDBJ databases">
        <title>Domibacillus iocasae genome sequencing.</title>
        <authorList>
            <person name="Verma A."/>
            <person name="Pal Y."/>
            <person name="Ojha A.K."/>
            <person name="Krishnamurthi S."/>
        </authorList>
    </citation>
    <scope>NUCLEOTIDE SEQUENCE [LARGE SCALE GENOMIC DNA]</scope>
    <source>
        <strain evidence="1 2">DSM 29979</strain>
    </source>
</reference>
<accession>A0A1E7DT00</accession>
<dbReference type="RefSeq" id="WP_069937306.1">
    <property type="nucleotide sequence ID" value="NZ_MAMP01000006.1"/>
</dbReference>
<keyword evidence="2" id="KW-1185">Reference proteome</keyword>
<evidence type="ECO:0000313" key="1">
    <source>
        <dbReference type="EMBL" id="OES46149.1"/>
    </source>
</evidence>